<keyword evidence="1" id="KW-0175">Coiled coil</keyword>
<feature type="region of interest" description="Disordered" evidence="2">
    <location>
        <begin position="38"/>
        <end position="60"/>
    </location>
</feature>
<dbReference type="Pfam" id="PF07007">
    <property type="entry name" value="LprI"/>
    <property type="match status" value="1"/>
</dbReference>
<dbReference type="InterPro" id="IPR009739">
    <property type="entry name" value="LprI-like_N"/>
</dbReference>
<reference evidence="5 6" key="1">
    <citation type="journal article" date="2017" name="MBio">
        <title>Type VI secretion-mediated competition in the bee gut microbiome.</title>
        <authorList>
            <person name="Steele M.I."/>
            <person name="Kwong W.K."/>
            <person name="Powell J.E."/>
            <person name="Whiteley M."/>
            <person name="Moran N.A."/>
        </authorList>
    </citation>
    <scope>NUCLEOTIDE SEQUENCE [LARGE SCALE GENOMIC DNA]</scope>
    <source>
        <strain evidence="5 6">App2-2</strain>
    </source>
</reference>
<evidence type="ECO:0000313" key="5">
    <source>
        <dbReference type="EMBL" id="PIT15044.1"/>
    </source>
</evidence>
<evidence type="ECO:0000256" key="1">
    <source>
        <dbReference type="SAM" id="Coils"/>
    </source>
</evidence>
<evidence type="ECO:0008006" key="7">
    <source>
        <dbReference type="Google" id="ProtNLM"/>
    </source>
</evidence>
<accession>A0A2N9WTN9</accession>
<dbReference type="AlphaFoldDB" id="A0A2N9WTN9"/>
<name>A0A2N9WTN9_9NEIS</name>
<feature type="domain" description="Lysozyme inhibitor LprI-like N-terminal" evidence="3">
    <location>
        <begin position="133"/>
        <end position="218"/>
    </location>
</feature>
<gene>
    <name evidence="5" type="ORF">BGI32_05935</name>
</gene>
<sequence>MSKPSLTNELTRLYELLEKGAITKEEYEEHKALLLSKARGTPFPDDEYSNPAQTKSAEEKPQIIINQSTSAAASSSAAAIAKNGGCLKTTLAAIGFLAVIAILLQTCSDNEKTTPDIPAPEPAPQNIANTDNQKTAQENIQALLQSALQDNAAANNEINTVWTDMDADVRNYLKPQQLTWNHEKKKQCQTNEYSTPEQNQIAYLNCETNITRTRILELQAQKNQIYTEIKEAQLQKVKQEAKDSLETLHTTWDTIPEPIKDHLNSNFKNWTESANNECDAAKPADTQVQTDINRYTCITKLAKAKIKELQGYKI</sequence>
<dbReference type="Pfam" id="PF09851">
    <property type="entry name" value="SHOCT"/>
    <property type="match status" value="1"/>
</dbReference>
<organism evidence="5 6">
    <name type="scientific">Snodgrassella alvi</name>
    <dbReference type="NCBI Taxonomy" id="1196083"/>
    <lineage>
        <taxon>Bacteria</taxon>
        <taxon>Pseudomonadati</taxon>
        <taxon>Pseudomonadota</taxon>
        <taxon>Betaproteobacteria</taxon>
        <taxon>Neisseriales</taxon>
        <taxon>Neisseriaceae</taxon>
        <taxon>Snodgrassella</taxon>
    </lineage>
</organism>
<dbReference type="RefSeq" id="WP_100090761.1">
    <property type="nucleotide sequence ID" value="NZ_MDVB01000065.1"/>
</dbReference>
<dbReference type="EMBL" id="MDVB01000065">
    <property type="protein sequence ID" value="PIT15044.1"/>
    <property type="molecule type" value="Genomic_DNA"/>
</dbReference>
<protein>
    <recommendedName>
        <fullName evidence="7">SHOCT domain-containing protein</fullName>
    </recommendedName>
</protein>
<evidence type="ECO:0000259" key="4">
    <source>
        <dbReference type="Pfam" id="PF09851"/>
    </source>
</evidence>
<dbReference type="Proteomes" id="UP000231293">
    <property type="component" value="Unassembled WGS sequence"/>
</dbReference>
<feature type="coiled-coil region" evidence="1">
    <location>
        <begin position="215"/>
        <end position="242"/>
    </location>
</feature>
<evidence type="ECO:0000313" key="6">
    <source>
        <dbReference type="Proteomes" id="UP000231293"/>
    </source>
</evidence>
<comment type="caution">
    <text evidence="5">The sequence shown here is derived from an EMBL/GenBank/DDBJ whole genome shotgun (WGS) entry which is preliminary data.</text>
</comment>
<evidence type="ECO:0000256" key="2">
    <source>
        <dbReference type="SAM" id="MobiDB-lite"/>
    </source>
</evidence>
<evidence type="ECO:0000259" key="3">
    <source>
        <dbReference type="Pfam" id="PF07007"/>
    </source>
</evidence>
<proteinExistence type="predicted"/>
<feature type="domain" description="SHOCT" evidence="4">
    <location>
        <begin position="9"/>
        <end position="35"/>
    </location>
</feature>
<dbReference type="InterPro" id="IPR018649">
    <property type="entry name" value="SHOCT"/>
</dbReference>